<dbReference type="GO" id="GO:0010181">
    <property type="term" value="F:FMN binding"/>
    <property type="evidence" value="ECO:0007669"/>
    <property type="project" value="InterPro"/>
</dbReference>
<dbReference type="EMBL" id="DVJM01000090">
    <property type="protein sequence ID" value="HIS78636.1"/>
    <property type="molecule type" value="Genomic_DNA"/>
</dbReference>
<dbReference type="InterPro" id="IPR012349">
    <property type="entry name" value="Split_barrel_FMN-bd"/>
</dbReference>
<dbReference type="GO" id="GO:0016646">
    <property type="term" value="F:oxidoreductase activity, acting on the CH-NH group of donors, NAD or NADP as acceptor"/>
    <property type="evidence" value="ECO:0007669"/>
    <property type="project" value="UniProtKB-ARBA"/>
</dbReference>
<comment type="caution">
    <text evidence="3">The sequence shown here is derived from an EMBL/GenBank/DDBJ whole genome shotgun (WGS) entry which is preliminary data.</text>
</comment>
<dbReference type="SUPFAM" id="SSF50475">
    <property type="entry name" value="FMN-binding split barrel"/>
    <property type="match status" value="1"/>
</dbReference>
<protein>
    <submittedName>
        <fullName evidence="3">Flavin reductase family protein</fullName>
    </submittedName>
</protein>
<reference evidence="3" key="1">
    <citation type="submission" date="2020-10" db="EMBL/GenBank/DDBJ databases">
        <authorList>
            <person name="Gilroy R."/>
        </authorList>
    </citation>
    <scope>NUCLEOTIDE SEQUENCE</scope>
    <source>
        <strain evidence="3">6086</strain>
    </source>
</reference>
<dbReference type="Gene3D" id="2.30.110.10">
    <property type="entry name" value="Electron Transport, Fmn-binding Protein, Chain A"/>
    <property type="match status" value="1"/>
</dbReference>
<gene>
    <name evidence="3" type="ORF">IAD03_04610</name>
</gene>
<sequence>MKEKINIAEYSEKIIEALPKGILLNSKHTKFNSMVIGWGGLGTVWGRPTFTVYVREHRYTKAQLDAAGEFTVSIPADGIIPSIAKICGTQSGRDVDKETAAHLTLEPPEAVHVPGIREYPLTLECRILYSQKQELEKLPKDIREQMYPQDVDGTYCMANRDAHTAYIGEIVAAYMIR</sequence>
<feature type="domain" description="Flavin reductase like" evidence="2">
    <location>
        <begin position="48"/>
        <end position="175"/>
    </location>
</feature>
<evidence type="ECO:0000313" key="3">
    <source>
        <dbReference type="EMBL" id="HIS78636.1"/>
    </source>
</evidence>
<dbReference type="PANTHER" id="PTHR43567">
    <property type="entry name" value="FLAVOREDOXIN-RELATED-RELATED"/>
    <property type="match status" value="1"/>
</dbReference>
<dbReference type="Pfam" id="PF01613">
    <property type="entry name" value="Flavin_Reduct"/>
    <property type="match status" value="1"/>
</dbReference>
<accession>A0A9D1K1Q6</accession>
<comment type="similarity">
    <text evidence="1">Belongs to the flavoredoxin family.</text>
</comment>
<reference evidence="3" key="2">
    <citation type="journal article" date="2021" name="PeerJ">
        <title>Extensive microbial diversity within the chicken gut microbiome revealed by metagenomics and culture.</title>
        <authorList>
            <person name="Gilroy R."/>
            <person name="Ravi A."/>
            <person name="Getino M."/>
            <person name="Pursley I."/>
            <person name="Horton D.L."/>
            <person name="Alikhan N.F."/>
            <person name="Baker D."/>
            <person name="Gharbi K."/>
            <person name="Hall N."/>
            <person name="Watson M."/>
            <person name="Adriaenssens E.M."/>
            <person name="Foster-Nyarko E."/>
            <person name="Jarju S."/>
            <person name="Secka A."/>
            <person name="Antonio M."/>
            <person name="Oren A."/>
            <person name="Chaudhuri R.R."/>
            <person name="La Ragione R."/>
            <person name="Hildebrand F."/>
            <person name="Pallen M.J."/>
        </authorList>
    </citation>
    <scope>NUCLEOTIDE SEQUENCE</scope>
    <source>
        <strain evidence="3">6086</strain>
    </source>
</reference>
<name>A0A9D1K1Q6_9FIRM</name>
<dbReference type="InterPro" id="IPR002563">
    <property type="entry name" value="Flavin_Rdtase-like_dom"/>
</dbReference>
<evidence type="ECO:0000313" key="4">
    <source>
        <dbReference type="Proteomes" id="UP000824141"/>
    </source>
</evidence>
<dbReference type="Proteomes" id="UP000824141">
    <property type="component" value="Unassembled WGS sequence"/>
</dbReference>
<evidence type="ECO:0000259" key="2">
    <source>
        <dbReference type="Pfam" id="PF01613"/>
    </source>
</evidence>
<dbReference type="AlphaFoldDB" id="A0A9D1K1Q6"/>
<proteinExistence type="inferred from homology"/>
<organism evidence="3 4">
    <name type="scientific">Candidatus Caccousia stercoris</name>
    <dbReference type="NCBI Taxonomy" id="2840723"/>
    <lineage>
        <taxon>Bacteria</taxon>
        <taxon>Bacillati</taxon>
        <taxon>Bacillota</taxon>
        <taxon>Clostridia</taxon>
        <taxon>Eubacteriales</taxon>
        <taxon>Oscillospiraceae</taxon>
        <taxon>Oscillospiraceae incertae sedis</taxon>
        <taxon>Candidatus Caccousia</taxon>
    </lineage>
</organism>
<evidence type="ECO:0000256" key="1">
    <source>
        <dbReference type="ARBA" id="ARBA00038054"/>
    </source>
</evidence>
<dbReference type="PANTHER" id="PTHR43567:SF5">
    <property type="entry name" value="HYPOTHETICAL CYTOSOLIC PROTEIN"/>
    <property type="match status" value="1"/>
</dbReference>
<dbReference type="InterPro" id="IPR052174">
    <property type="entry name" value="Flavoredoxin"/>
</dbReference>